<dbReference type="InterPro" id="IPR008952">
    <property type="entry name" value="Tetraspanin_EC2_sf"/>
</dbReference>
<dbReference type="Proteomes" id="UP000287033">
    <property type="component" value="Unassembled WGS sequence"/>
</dbReference>
<evidence type="ECO:0000256" key="4">
    <source>
        <dbReference type="ARBA" id="ARBA00022989"/>
    </source>
</evidence>
<feature type="transmembrane region" description="Helical" evidence="6">
    <location>
        <begin position="84"/>
        <end position="106"/>
    </location>
</feature>
<organism evidence="7 8">
    <name type="scientific">Chiloscyllium punctatum</name>
    <name type="common">Brownbanded bambooshark</name>
    <name type="synonym">Hemiscyllium punctatum</name>
    <dbReference type="NCBI Taxonomy" id="137246"/>
    <lineage>
        <taxon>Eukaryota</taxon>
        <taxon>Metazoa</taxon>
        <taxon>Chordata</taxon>
        <taxon>Craniata</taxon>
        <taxon>Vertebrata</taxon>
        <taxon>Chondrichthyes</taxon>
        <taxon>Elasmobranchii</taxon>
        <taxon>Galeomorphii</taxon>
        <taxon>Galeoidea</taxon>
        <taxon>Orectolobiformes</taxon>
        <taxon>Hemiscylliidae</taxon>
        <taxon>Chiloscyllium</taxon>
    </lineage>
</organism>
<protein>
    <recommendedName>
        <fullName evidence="6">Tetraspanin</fullName>
    </recommendedName>
</protein>
<dbReference type="PIRSF" id="PIRSF002419">
    <property type="entry name" value="Tetraspanin"/>
    <property type="match status" value="1"/>
</dbReference>
<dbReference type="PANTHER" id="PTHR19282">
    <property type="entry name" value="TETRASPANIN"/>
    <property type="match status" value="1"/>
</dbReference>
<evidence type="ECO:0000256" key="1">
    <source>
        <dbReference type="ARBA" id="ARBA00004141"/>
    </source>
</evidence>
<feature type="transmembrane region" description="Helical" evidence="6">
    <location>
        <begin position="49"/>
        <end position="72"/>
    </location>
</feature>
<keyword evidence="4 6" id="KW-1133">Transmembrane helix</keyword>
<dbReference type="SUPFAM" id="SSF48652">
    <property type="entry name" value="Tetraspanin"/>
    <property type="match status" value="1"/>
</dbReference>
<evidence type="ECO:0000256" key="6">
    <source>
        <dbReference type="RuleBase" id="RU361218"/>
    </source>
</evidence>
<proteinExistence type="inferred from homology"/>
<name>A0A401STQ3_CHIPU</name>
<dbReference type="Pfam" id="PF00335">
    <property type="entry name" value="Tetraspanin"/>
    <property type="match status" value="1"/>
</dbReference>
<dbReference type="AlphaFoldDB" id="A0A401STQ3"/>
<dbReference type="InterPro" id="IPR018499">
    <property type="entry name" value="Tetraspanin/Peripherin"/>
</dbReference>
<feature type="transmembrane region" description="Helical" evidence="6">
    <location>
        <begin position="204"/>
        <end position="229"/>
    </location>
</feature>
<dbReference type="OMA" id="FISFIFW"/>
<comment type="similarity">
    <text evidence="2 6">Belongs to the tetraspanin (TM4SF) family.</text>
</comment>
<evidence type="ECO:0000256" key="3">
    <source>
        <dbReference type="ARBA" id="ARBA00022692"/>
    </source>
</evidence>
<dbReference type="OrthoDB" id="9993879at2759"/>
<keyword evidence="3 6" id="KW-0812">Transmembrane</keyword>
<feature type="transmembrane region" description="Helical" evidence="6">
    <location>
        <begin position="12"/>
        <end position="37"/>
    </location>
</feature>
<evidence type="ECO:0000313" key="7">
    <source>
        <dbReference type="EMBL" id="GCC33775.1"/>
    </source>
</evidence>
<reference evidence="7 8" key="1">
    <citation type="journal article" date="2018" name="Nat. Ecol. Evol.">
        <title>Shark genomes provide insights into elasmobranch evolution and the origin of vertebrates.</title>
        <authorList>
            <person name="Hara Y"/>
            <person name="Yamaguchi K"/>
            <person name="Onimaru K"/>
            <person name="Kadota M"/>
            <person name="Koyanagi M"/>
            <person name="Keeley SD"/>
            <person name="Tatsumi K"/>
            <person name="Tanaka K"/>
            <person name="Motone F"/>
            <person name="Kageyama Y"/>
            <person name="Nozu R"/>
            <person name="Adachi N"/>
            <person name="Nishimura O"/>
            <person name="Nakagawa R"/>
            <person name="Tanegashima C"/>
            <person name="Kiyatake I"/>
            <person name="Matsumoto R"/>
            <person name="Murakumo K"/>
            <person name="Nishida K"/>
            <person name="Terakita A"/>
            <person name="Kuratani S"/>
            <person name="Sato K"/>
            <person name="Hyodo S Kuraku.S."/>
        </authorList>
    </citation>
    <scope>NUCLEOTIDE SEQUENCE [LARGE SCALE GENOMIC DNA]</scope>
</reference>
<dbReference type="EMBL" id="BEZZ01000544">
    <property type="protein sequence ID" value="GCC33775.1"/>
    <property type="molecule type" value="Genomic_DNA"/>
</dbReference>
<dbReference type="PRINTS" id="PR00259">
    <property type="entry name" value="TMFOUR"/>
</dbReference>
<comment type="caution">
    <text evidence="7">The sequence shown here is derived from an EMBL/GenBank/DDBJ whole genome shotgun (WGS) entry which is preliminary data.</text>
</comment>
<dbReference type="Gene3D" id="1.10.1450.10">
    <property type="entry name" value="Tetraspanin"/>
    <property type="match status" value="1"/>
</dbReference>
<evidence type="ECO:0000256" key="5">
    <source>
        <dbReference type="ARBA" id="ARBA00023136"/>
    </source>
</evidence>
<keyword evidence="8" id="KW-1185">Reference proteome</keyword>
<evidence type="ECO:0000256" key="2">
    <source>
        <dbReference type="ARBA" id="ARBA00006840"/>
    </source>
</evidence>
<dbReference type="GO" id="GO:0005886">
    <property type="term" value="C:plasma membrane"/>
    <property type="evidence" value="ECO:0007669"/>
    <property type="project" value="TreeGrafter"/>
</dbReference>
<dbReference type="InterPro" id="IPR000301">
    <property type="entry name" value="Tetraspanin_animals"/>
</dbReference>
<evidence type="ECO:0000313" key="8">
    <source>
        <dbReference type="Proteomes" id="UP000287033"/>
    </source>
</evidence>
<accession>A0A401STQ3</accession>
<keyword evidence="5 6" id="KW-0472">Membrane</keyword>
<dbReference type="PANTHER" id="PTHR19282:SF120">
    <property type="entry name" value="TETRASPANIN-36"/>
    <property type="match status" value="1"/>
</dbReference>
<gene>
    <name evidence="7" type="ORF">chiPu_0012246</name>
</gene>
<comment type="subcellular location">
    <subcellularLocation>
        <location evidence="1 6">Membrane</location>
        <topology evidence="1 6">Multi-pass membrane protein</topology>
    </subcellularLocation>
</comment>
<sequence>MDCGVLTSKSVLLLLSLIFWAAGAVLTYVGAILLSTYRNYTNFFQDRYVVLPALAIIAIALVMFVIGVIGCCSTLRESRFGLGLFMIVLLITFAAEVSAFVLGIVYRGKMHEGVDSTMTTVFSKYDGKNAESKTVNYLQEQMACCGLKNYTYWNTTNWFIKGNQTYPLSCCKHQFSNCTGSPSHPELLNTAGCEMKLETGLESILSYAMIVILGFAIIKFFGMISICVIGCRQKQMDYQPLPSGIYA</sequence>
<dbReference type="STRING" id="137246.A0A401STQ3"/>